<feature type="transmembrane region" description="Helical" evidence="1">
    <location>
        <begin position="57"/>
        <end position="79"/>
    </location>
</feature>
<organism evidence="2 3">
    <name type="scientific">Paraglaciecola aquimarina</name>
    <dbReference type="NCBI Taxonomy" id="1235557"/>
    <lineage>
        <taxon>Bacteria</taxon>
        <taxon>Pseudomonadati</taxon>
        <taxon>Pseudomonadota</taxon>
        <taxon>Gammaproteobacteria</taxon>
        <taxon>Alteromonadales</taxon>
        <taxon>Alteromonadaceae</taxon>
        <taxon>Paraglaciecola</taxon>
    </lineage>
</organism>
<evidence type="ECO:0000256" key="1">
    <source>
        <dbReference type="SAM" id="Phobius"/>
    </source>
</evidence>
<protein>
    <recommendedName>
        <fullName evidence="4">Molecular chaperone DnaJ</fullName>
    </recommendedName>
</protein>
<sequence>MSTCRNCGGIGYIGDVSSGVEGGHPCGACGGTGRISNSYSTEYARPTKKRKKPSKPLPKPVVIASTIIGILCFLFLDFINSELGVSNRVPIAYMLIASVFVGGVAALVLNIVFAVFKLFPQSKNTTPKKRVGEVMLLVVIGIIAILLIF</sequence>
<feature type="transmembrane region" description="Helical" evidence="1">
    <location>
        <begin position="91"/>
        <end position="119"/>
    </location>
</feature>
<dbReference type="EMBL" id="JAWDIO010000002">
    <property type="protein sequence ID" value="MDU0353872.1"/>
    <property type="molecule type" value="Genomic_DNA"/>
</dbReference>
<evidence type="ECO:0000313" key="2">
    <source>
        <dbReference type="EMBL" id="MDU0353872.1"/>
    </source>
</evidence>
<evidence type="ECO:0000313" key="3">
    <source>
        <dbReference type="Proteomes" id="UP001247805"/>
    </source>
</evidence>
<proteinExistence type="predicted"/>
<dbReference type="Proteomes" id="UP001247805">
    <property type="component" value="Unassembled WGS sequence"/>
</dbReference>
<keyword evidence="1" id="KW-0812">Transmembrane</keyword>
<evidence type="ECO:0008006" key="4">
    <source>
        <dbReference type="Google" id="ProtNLM"/>
    </source>
</evidence>
<dbReference type="RefSeq" id="WP_316025511.1">
    <property type="nucleotide sequence ID" value="NZ_JAWDIO010000002.1"/>
</dbReference>
<gene>
    <name evidence="2" type="ORF">RS130_07970</name>
</gene>
<feature type="transmembrane region" description="Helical" evidence="1">
    <location>
        <begin position="131"/>
        <end position="148"/>
    </location>
</feature>
<comment type="caution">
    <text evidence="2">The sequence shown here is derived from an EMBL/GenBank/DDBJ whole genome shotgun (WGS) entry which is preliminary data.</text>
</comment>
<keyword evidence="3" id="KW-1185">Reference proteome</keyword>
<accession>A0ABU3SV53</accession>
<keyword evidence="1" id="KW-1133">Transmembrane helix</keyword>
<keyword evidence="1" id="KW-0472">Membrane</keyword>
<name>A0ABU3SV53_9ALTE</name>
<reference evidence="2 3" key="1">
    <citation type="submission" date="2023-10" db="EMBL/GenBank/DDBJ databases">
        <title>Glaciecola aquimarina strain GGW-M5 nov., isolated from a coastal seawater.</title>
        <authorList>
            <person name="Bayburt H."/>
            <person name="Kim J.M."/>
            <person name="Choi B.J."/>
            <person name="Jeon C.O."/>
        </authorList>
    </citation>
    <scope>NUCLEOTIDE SEQUENCE [LARGE SCALE GENOMIC DNA]</scope>
    <source>
        <strain evidence="2 3">KCTC 32108</strain>
    </source>
</reference>